<reference evidence="1 2" key="1">
    <citation type="journal article" date="2022" name="bioRxiv">
        <title>Genomics of Preaxostyla Flagellates Illuminates Evolutionary Transitions and the Path Towards Mitochondrial Loss.</title>
        <authorList>
            <person name="Novak L.V.F."/>
            <person name="Treitli S.C."/>
            <person name="Pyrih J."/>
            <person name="Halakuc P."/>
            <person name="Pipaliya S.V."/>
            <person name="Vacek V."/>
            <person name="Brzon O."/>
            <person name="Soukal P."/>
            <person name="Eme L."/>
            <person name="Dacks J.B."/>
            <person name="Karnkowska A."/>
            <person name="Elias M."/>
            <person name="Hampl V."/>
        </authorList>
    </citation>
    <scope>NUCLEOTIDE SEQUENCE [LARGE SCALE GENOMIC DNA]</scope>
    <source>
        <strain evidence="1">NAU3</strain>
        <tissue evidence="1">Gut</tissue>
    </source>
</reference>
<gene>
    <name evidence="1" type="ORF">BLNAU_20878</name>
</gene>
<protein>
    <submittedName>
        <fullName evidence="1">Uncharacterized protein</fullName>
    </submittedName>
</protein>
<dbReference type="EMBL" id="JARBJD010000309">
    <property type="protein sequence ID" value="KAK2944209.1"/>
    <property type="molecule type" value="Genomic_DNA"/>
</dbReference>
<organism evidence="1 2">
    <name type="scientific">Blattamonas nauphoetae</name>
    <dbReference type="NCBI Taxonomy" id="2049346"/>
    <lineage>
        <taxon>Eukaryota</taxon>
        <taxon>Metamonada</taxon>
        <taxon>Preaxostyla</taxon>
        <taxon>Oxymonadida</taxon>
        <taxon>Blattamonas</taxon>
    </lineage>
</organism>
<proteinExistence type="predicted"/>
<comment type="caution">
    <text evidence="1">The sequence shown here is derived from an EMBL/GenBank/DDBJ whole genome shotgun (WGS) entry which is preliminary data.</text>
</comment>
<accession>A0ABQ9WXH1</accession>
<keyword evidence="2" id="KW-1185">Reference proteome</keyword>
<evidence type="ECO:0000313" key="1">
    <source>
        <dbReference type="EMBL" id="KAK2944209.1"/>
    </source>
</evidence>
<name>A0ABQ9WXH1_9EUKA</name>
<sequence length="147" mass="16867">MEERRPRSGTISKTDDTSSVFGMLRRHTRTDDEIRQGRKLGPRHCQLLPLDLPNTGIEREKARMVAISLTRRSCLSRMTPQCFLWTLLGCWECFDCWCRRTDSEIASNRPDIDCCFGLVVLNAAVFDCRIVNRPLSKQFLASLTDAL</sequence>
<dbReference type="Proteomes" id="UP001281761">
    <property type="component" value="Unassembled WGS sequence"/>
</dbReference>
<evidence type="ECO:0000313" key="2">
    <source>
        <dbReference type="Proteomes" id="UP001281761"/>
    </source>
</evidence>